<protein>
    <recommendedName>
        <fullName evidence="2">Phage protein</fullName>
    </recommendedName>
</protein>
<dbReference type="EMBL" id="VSSQ01120828">
    <property type="protein sequence ID" value="MPN53572.1"/>
    <property type="molecule type" value="Genomic_DNA"/>
</dbReference>
<name>A0A645IRX1_9ZZZZ</name>
<proteinExistence type="predicted"/>
<evidence type="ECO:0008006" key="2">
    <source>
        <dbReference type="Google" id="ProtNLM"/>
    </source>
</evidence>
<dbReference type="AlphaFoldDB" id="A0A645IRX1"/>
<gene>
    <name evidence="1" type="ORF">SDC9_201236</name>
</gene>
<comment type="caution">
    <text evidence="1">The sequence shown here is derived from an EMBL/GenBank/DDBJ whole genome shotgun (WGS) entry which is preliminary data.</text>
</comment>
<sequence>MVDTFELYTDDKPRHETQEARVSLFDKGNYMALKNQIVRALLNAEFTITDRRYIVHEDDTGYHHYAIDVANYYELEE</sequence>
<evidence type="ECO:0000313" key="1">
    <source>
        <dbReference type="EMBL" id="MPN53572.1"/>
    </source>
</evidence>
<reference evidence="1" key="1">
    <citation type="submission" date="2019-08" db="EMBL/GenBank/DDBJ databases">
        <authorList>
            <person name="Kucharzyk K."/>
            <person name="Murdoch R.W."/>
            <person name="Higgins S."/>
            <person name="Loffler F."/>
        </authorList>
    </citation>
    <scope>NUCLEOTIDE SEQUENCE</scope>
</reference>
<accession>A0A645IRX1</accession>
<organism evidence="1">
    <name type="scientific">bioreactor metagenome</name>
    <dbReference type="NCBI Taxonomy" id="1076179"/>
    <lineage>
        <taxon>unclassified sequences</taxon>
        <taxon>metagenomes</taxon>
        <taxon>ecological metagenomes</taxon>
    </lineage>
</organism>